<evidence type="ECO:0000313" key="4">
    <source>
        <dbReference type="EMBL" id="ORY53657.1"/>
    </source>
</evidence>
<dbReference type="SUPFAM" id="SSF52540">
    <property type="entry name" value="P-loop containing nucleoside triphosphate hydrolases"/>
    <property type="match status" value="2"/>
</dbReference>
<dbReference type="EMBL" id="MCGO01000001">
    <property type="protein sequence ID" value="ORY53657.1"/>
    <property type="molecule type" value="Genomic_DNA"/>
</dbReference>
<gene>
    <name evidence="4" type="ORF">BCR33DRAFT_5462</name>
</gene>
<sequence length="852" mass="94545">MMQKNGIPVDEAIENNIARISRMLRHSCVTARNGFVADGLRRQYTQDMADILAQANALDLHYGVTQLQVFCVSSISYDMIMQVDDSVQVEAKQEMLKAFASKKKRGTTSYEHDDDDEENDEELMEEGEGGNNDLAATSEAQEKLNDFLTQIMQDDRADDGEDIAPEALRQRMEREAKEIEELRQSRVESSTQSLQERTVYLNKVIKTNNVAAATLSKFIDSISCVQGQKTVASDRRIQIWKSQVQELVDSNTSTATATGSNGNAGAAMIAVLGDSGSGKSSLLNALLVPKSDGILPVSGARACTAAPIEIAYHASREFEAKVEFLKKDEWYPELELLLGDLADENGNLKKNMMRPSSENGRIAYDKVMSVYGRIATFDELTRKGGLMEGRLGSVVTLRASTEEGIRSRLEAFVSSKTSRSDVILESEVGRLWPIVKYAVLSGPFPLLADSGGRLLDLPGLQDANAARNAVVEAFLTKCTGFLIAAPIKRAVDNKTAKDLLGRQFRRQLFIDGRMGSIAFAATQTDDLECFKVLSELGLEGVSAYSGFSKEVISDTIKTQRPIIKEINKKISAAAKKHASYERKLKSVRKKINKIEEDSDGADRTPLRKLIPLSTRLSKNITEVNKALSKLSQEVKQREHIINQYCALARNEFARIQLRQDFTDGIREIIESSLTSADIEIPLLPVFTVSSRDYKVLCRNRTQDAAAFYTTDQTGVPQLFNFCRQNLLVSRINAEADRTDRIDLLLSSVIQYLTLPKRATPSQQLKLSRSIITLNTDVGSNLSVAVEKTKVRLQSVLLDGPLKETLAVGDEKARHSARKNLSNIENKAPFSEQKQFLAYLSINCLFSEMPIYQ</sequence>
<dbReference type="STRING" id="329046.A0A1Y2D368"/>
<reference evidence="4 5" key="1">
    <citation type="submission" date="2016-07" db="EMBL/GenBank/DDBJ databases">
        <title>Pervasive Adenine N6-methylation of Active Genes in Fungi.</title>
        <authorList>
            <consortium name="DOE Joint Genome Institute"/>
            <person name="Mondo S.J."/>
            <person name="Dannebaum R.O."/>
            <person name="Kuo R.C."/>
            <person name="Labutti K."/>
            <person name="Haridas S."/>
            <person name="Kuo A."/>
            <person name="Salamov A."/>
            <person name="Ahrendt S.R."/>
            <person name="Lipzen A."/>
            <person name="Sullivan W."/>
            <person name="Andreopoulos W.B."/>
            <person name="Clum A."/>
            <person name="Lindquist E."/>
            <person name="Daum C."/>
            <person name="Ramamoorthy G.K."/>
            <person name="Gryganskyi A."/>
            <person name="Culley D."/>
            <person name="Magnuson J.K."/>
            <person name="James T.Y."/>
            <person name="O'Malley M.A."/>
            <person name="Stajich J.E."/>
            <person name="Spatafora J.W."/>
            <person name="Visel A."/>
            <person name="Grigoriev I.V."/>
        </authorList>
    </citation>
    <scope>NUCLEOTIDE SEQUENCE [LARGE SCALE GENOMIC DNA]</scope>
    <source>
        <strain evidence="4 5">JEL800</strain>
    </source>
</reference>
<organism evidence="4 5">
    <name type="scientific">Rhizoclosmatium globosum</name>
    <dbReference type="NCBI Taxonomy" id="329046"/>
    <lineage>
        <taxon>Eukaryota</taxon>
        <taxon>Fungi</taxon>
        <taxon>Fungi incertae sedis</taxon>
        <taxon>Chytridiomycota</taxon>
        <taxon>Chytridiomycota incertae sedis</taxon>
        <taxon>Chytridiomycetes</taxon>
        <taxon>Chytridiales</taxon>
        <taxon>Chytriomycetaceae</taxon>
        <taxon>Rhizoclosmatium</taxon>
    </lineage>
</organism>
<comment type="caution">
    <text evidence="4">The sequence shown here is derived from an EMBL/GenBank/DDBJ whole genome shotgun (WGS) entry which is preliminary data.</text>
</comment>
<feature type="compositionally biased region" description="Acidic residues" evidence="2">
    <location>
        <begin position="112"/>
        <end position="128"/>
    </location>
</feature>
<name>A0A1Y2D368_9FUNG</name>
<feature type="region of interest" description="Disordered" evidence="2">
    <location>
        <begin position="100"/>
        <end position="133"/>
    </location>
</feature>
<accession>A0A1Y2D368</accession>
<evidence type="ECO:0000259" key="3">
    <source>
        <dbReference type="Pfam" id="PF00350"/>
    </source>
</evidence>
<protein>
    <recommendedName>
        <fullName evidence="3">Dynamin N-terminal domain-containing protein</fullName>
    </recommendedName>
</protein>
<keyword evidence="1" id="KW-0175">Coiled coil</keyword>
<dbReference type="OrthoDB" id="2137065at2759"/>
<evidence type="ECO:0000256" key="1">
    <source>
        <dbReference type="SAM" id="Coils"/>
    </source>
</evidence>
<proteinExistence type="predicted"/>
<feature type="domain" description="Dynamin N-terminal" evidence="3">
    <location>
        <begin position="269"/>
        <end position="499"/>
    </location>
</feature>
<dbReference type="InterPro" id="IPR027417">
    <property type="entry name" value="P-loop_NTPase"/>
</dbReference>
<dbReference type="Pfam" id="PF00350">
    <property type="entry name" value="Dynamin_N"/>
    <property type="match status" value="1"/>
</dbReference>
<keyword evidence="5" id="KW-1185">Reference proteome</keyword>
<evidence type="ECO:0000313" key="5">
    <source>
        <dbReference type="Proteomes" id="UP000193642"/>
    </source>
</evidence>
<feature type="coiled-coil region" evidence="1">
    <location>
        <begin position="563"/>
        <end position="604"/>
    </location>
</feature>
<dbReference type="PANTHER" id="PTHR36681:SF3">
    <property type="entry name" value="NUCLEAR GTPASE, GERMINAL CENTER-ASSOCIATED, TANDEM DUPLICATE 3"/>
    <property type="match status" value="1"/>
</dbReference>
<dbReference type="AlphaFoldDB" id="A0A1Y2D368"/>
<dbReference type="Proteomes" id="UP000193642">
    <property type="component" value="Unassembled WGS sequence"/>
</dbReference>
<evidence type="ECO:0000256" key="2">
    <source>
        <dbReference type="SAM" id="MobiDB-lite"/>
    </source>
</evidence>
<dbReference type="InterPro" id="IPR045063">
    <property type="entry name" value="Dynamin_N"/>
</dbReference>
<dbReference type="PANTHER" id="PTHR36681">
    <property type="entry name" value="NUCLEAR GTPASE, GERMINAL CENTER-ASSOCIATED, TANDEM DUPLICATE 3"/>
    <property type="match status" value="1"/>
</dbReference>
<dbReference type="Gene3D" id="3.40.50.300">
    <property type="entry name" value="P-loop containing nucleotide triphosphate hydrolases"/>
    <property type="match status" value="1"/>
</dbReference>